<dbReference type="Proteomes" id="UP001207736">
    <property type="component" value="Unassembled WGS sequence"/>
</dbReference>
<accession>A0AAV5ATT1</accession>
<evidence type="ECO:0000259" key="1">
    <source>
        <dbReference type="Pfam" id="PF13401"/>
    </source>
</evidence>
<dbReference type="EMBL" id="BQKB01000081">
    <property type="protein sequence ID" value="GJM54250.1"/>
    <property type="molecule type" value="Genomic_DNA"/>
</dbReference>
<sequence>MTTQEKQQIANELKVFCDRKGSQRKGANSLKGVSEATVTHILTNKWDKIADRMWRGVKAQLEISRRDWVCVETSIYQTLTELIEDAQDNSQVHAIVASAGTGKTQTMKLYTENHPNAFMVQCNEFWNKKAFMAELLSAMGRKSGGMTIHEMVYEAVKYLKSIEKPVILLDEFDKVNDQILYFFITFYNLLEDDCAIILCATEFLQKRIERGEKLNKKGYREIYSRLGRKFVDLGDITQQDCILICANNGITDKQDIKSVWQECNGDLRRVKKKIHALKLERIEAIETETT</sequence>
<comment type="caution">
    <text evidence="2">The sequence shown here is derived from an EMBL/GenBank/DDBJ whole genome shotgun (WGS) entry which is preliminary data.</text>
</comment>
<evidence type="ECO:0000313" key="3">
    <source>
        <dbReference type="EMBL" id="GJM54250.1"/>
    </source>
</evidence>
<keyword evidence="5" id="KW-1185">Reference proteome</keyword>
<reference evidence="2 5" key="1">
    <citation type="submission" date="2021-11" db="EMBL/GenBank/DDBJ databases">
        <title>Draft genome sequence of Capnocytophaga sp. strain KC07075 isolated from cat oral cavity.</title>
        <authorList>
            <person name="Suzuki M."/>
            <person name="Imaoka K."/>
            <person name="Kimura M."/>
            <person name="Morikawa S."/>
            <person name="Maeda K."/>
        </authorList>
    </citation>
    <scope>NUCLEOTIDE SEQUENCE</scope>
    <source>
        <strain evidence="2">KC07075</strain>
        <strain evidence="3 5">KC07079</strain>
    </source>
</reference>
<evidence type="ECO:0000313" key="2">
    <source>
        <dbReference type="EMBL" id="GJM49899.1"/>
    </source>
</evidence>
<dbReference type="Pfam" id="PF13401">
    <property type="entry name" value="AAA_22"/>
    <property type="match status" value="1"/>
</dbReference>
<dbReference type="AlphaFoldDB" id="A0AAV5ATT1"/>
<name>A0AAV5ATT1_9FLAO</name>
<dbReference type="EMBL" id="BQKA01000015">
    <property type="protein sequence ID" value="GJM49899.1"/>
    <property type="molecule type" value="Genomic_DNA"/>
</dbReference>
<dbReference type="Proteomes" id="UP001208692">
    <property type="component" value="Unassembled WGS sequence"/>
</dbReference>
<evidence type="ECO:0000313" key="4">
    <source>
        <dbReference type="Proteomes" id="UP001207736"/>
    </source>
</evidence>
<dbReference type="InterPro" id="IPR027417">
    <property type="entry name" value="P-loop_NTPase"/>
</dbReference>
<dbReference type="SUPFAM" id="SSF52540">
    <property type="entry name" value="P-loop containing nucleoside triphosphate hydrolases"/>
    <property type="match status" value="1"/>
</dbReference>
<protein>
    <recommendedName>
        <fullName evidence="1">ORC1/DEAH AAA+ ATPase domain-containing protein</fullName>
    </recommendedName>
</protein>
<dbReference type="RefSeq" id="WP_264847494.1">
    <property type="nucleotide sequence ID" value="NZ_BPMA01000058.1"/>
</dbReference>
<evidence type="ECO:0000313" key="5">
    <source>
        <dbReference type="Proteomes" id="UP001208692"/>
    </source>
</evidence>
<gene>
    <name evidence="2" type="ORF">RCZ15_08740</name>
    <name evidence="3" type="ORF">RCZ16_25660</name>
</gene>
<proteinExistence type="predicted"/>
<dbReference type="GO" id="GO:0016887">
    <property type="term" value="F:ATP hydrolysis activity"/>
    <property type="evidence" value="ECO:0007669"/>
    <property type="project" value="InterPro"/>
</dbReference>
<dbReference type="InterPro" id="IPR049945">
    <property type="entry name" value="AAA_22"/>
</dbReference>
<feature type="domain" description="ORC1/DEAH AAA+ ATPase" evidence="1">
    <location>
        <begin position="90"/>
        <end position="207"/>
    </location>
</feature>
<dbReference type="Gene3D" id="3.40.50.300">
    <property type="entry name" value="P-loop containing nucleotide triphosphate hydrolases"/>
    <property type="match status" value="1"/>
</dbReference>
<organism evidence="2 4">
    <name type="scientific">Capnocytophaga catalasegens</name>
    <dbReference type="NCBI Taxonomy" id="1004260"/>
    <lineage>
        <taxon>Bacteria</taxon>
        <taxon>Pseudomonadati</taxon>
        <taxon>Bacteroidota</taxon>
        <taxon>Flavobacteriia</taxon>
        <taxon>Flavobacteriales</taxon>
        <taxon>Flavobacteriaceae</taxon>
        <taxon>Capnocytophaga</taxon>
    </lineage>
</organism>